<sequence length="151" mass="16418">MDPGECPCGLGILLLQGSRRVSLGPDDGITPRIPMRVIAAWGYYYSRESGGCPWGLVIVLLQVSGEPSECPWGLVIVLHQGSRWVSLGPDDGMTPRILMRVIAAWGYYYSRDPGECPWGLMMALLQGFRCVSLRPGDTITPGIPVSVLGAW</sequence>
<evidence type="ECO:0000313" key="2">
    <source>
        <dbReference type="Proteomes" id="UP000287033"/>
    </source>
</evidence>
<organism evidence="1 2">
    <name type="scientific">Chiloscyllium punctatum</name>
    <name type="common">Brownbanded bambooshark</name>
    <name type="synonym">Hemiscyllium punctatum</name>
    <dbReference type="NCBI Taxonomy" id="137246"/>
    <lineage>
        <taxon>Eukaryota</taxon>
        <taxon>Metazoa</taxon>
        <taxon>Chordata</taxon>
        <taxon>Craniata</taxon>
        <taxon>Vertebrata</taxon>
        <taxon>Chondrichthyes</taxon>
        <taxon>Elasmobranchii</taxon>
        <taxon>Galeomorphii</taxon>
        <taxon>Galeoidea</taxon>
        <taxon>Orectolobiformes</taxon>
        <taxon>Hemiscylliidae</taxon>
        <taxon>Chiloscyllium</taxon>
    </lineage>
</organism>
<reference evidence="1 2" key="1">
    <citation type="journal article" date="2018" name="Nat. Ecol. Evol.">
        <title>Shark genomes provide insights into elasmobranch evolution and the origin of vertebrates.</title>
        <authorList>
            <person name="Hara Y"/>
            <person name="Yamaguchi K"/>
            <person name="Onimaru K"/>
            <person name="Kadota M"/>
            <person name="Koyanagi M"/>
            <person name="Keeley SD"/>
            <person name="Tatsumi K"/>
            <person name="Tanaka K"/>
            <person name="Motone F"/>
            <person name="Kageyama Y"/>
            <person name="Nozu R"/>
            <person name="Adachi N"/>
            <person name="Nishimura O"/>
            <person name="Nakagawa R"/>
            <person name="Tanegashima C"/>
            <person name="Kiyatake I"/>
            <person name="Matsumoto R"/>
            <person name="Murakumo K"/>
            <person name="Nishida K"/>
            <person name="Terakita A"/>
            <person name="Kuratani S"/>
            <person name="Sato K"/>
            <person name="Hyodo S Kuraku.S."/>
        </authorList>
    </citation>
    <scope>NUCLEOTIDE SEQUENCE [LARGE SCALE GENOMIC DNA]</scope>
</reference>
<gene>
    <name evidence="1" type="ORF">chiPu_0027262</name>
</gene>
<comment type="caution">
    <text evidence="1">The sequence shown here is derived from an EMBL/GenBank/DDBJ whole genome shotgun (WGS) entry which is preliminary data.</text>
</comment>
<name>A0A401TJX1_CHIPU</name>
<accession>A0A401TJX1</accession>
<dbReference type="Proteomes" id="UP000287033">
    <property type="component" value="Unassembled WGS sequence"/>
</dbReference>
<dbReference type="EMBL" id="BEZZ01099175">
    <property type="protein sequence ID" value="GCC42916.1"/>
    <property type="molecule type" value="Genomic_DNA"/>
</dbReference>
<proteinExistence type="predicted"/>
<evidence type="ECO:0000313" key="1">
    <source>
        <dbReference type="EMBL" id="GCC42916.1"/>
    </source>
</evidence>
<protein>
    <submittedName>
        <fullName evidence="1">Uncharacterized protein</fullName>
    </submittedName>
</protein>
<dbReference type="AlphaFoldDB" id="A0A401TJX1"/>
<keyword evidence="2" id="KW-1185">Reference proteome</keyword>